<comment type="caution">
    <text evidence="2">The sequence shown here is derived from an EMBL/GenBank/DDBJ whole genome shotgun (WGS) entry which is preliminary data.</text>
</comment>
<evidence type="ECO:0000313" key="2">
    <source>
        <dbReference type="EMBL" id="CAH1795961.1"/>
    </source>
</evidence>
<organism evidence="2 3">
    <name type="scientific">Owenia fusiformis</name>
    <name type="common">Polychaete worm</name>
    <dbReference type="NCBI Taxonomy" id="6347"/>
    <lineage>
        <taxon>Eukaryota</taxon>
        <taxon>Metazoa</taxon>
        <taxon>Spiralia</taxon>
        <taxon>Lophotrochozoa</taxon>
        <taxon>Annelida</taxon>
        <taxon>Polychaeta</taxon>
        <taxon>Sedentaria</taxon>
        <taxon>Canalipalpata</taxon>
        <taxon>Sabellida</taxon>
        <taxon>Oweniida</taxon>
        <taxon>Oweniidae</taxon>
        <taxon>Owenia</taxon>
    </lineage>
</organism>
<keyword evidence="1" id="KW-0175">Coiled coil</keyword>
<reference evidence="2" key="1">
    <citation type="submission" date="2022-03" db="EMBL/GenBank/DDBJ databases">
        <authorList>
            <person name="Martin C."/>
        </authorList>
    </citation>
    <scope>NUCLEOTIDE SEQUENCE</scope>
</reference>
<dbReference type="EMBL" id="CAIIXF020000010">
    <property type="protein sequence ID" value="CAH1795961.1"/>
    <property type="molecule type" value="Genomic_DNA"/>
</dbReference>
<accession>A0A8S4PTH5</accession>
<dbReference type="AlphaFoldDB" id="A0A8S4PTH5"/>
<gene>
    <name evidence="2" type="ORF">OFUS_LOCUS20425</name>
</gene>
<proteinExistence type="predicted"/>
<evidence type="ECO:0000256" key="1">
    <source>
        <dbReference type="SAM" id="Coils"/>
    </source>
</evidence>
<dbReference type="Proteomes" id="UP000749559">
    <property type="component" value="Unassembled WGS sequence"/>
</dbReference>
<evidence type="ECO:0000313" key="3">
    <source>
        <dbReference type="Proteomes" id="UP000749559"/>
    </source>
</evidence>
<protein>
    <submittedName>
        <fullName evidence="2">Uncharacterized protein</fullName>
    </submittedName>
</protein>
<feature type="coiled-coil region" evidence="1">
    <location>
        <begin position="100"/>
        <end position="145"/>
    </location>
</feature>
<feature type="non-terminal residue" evidence="2">
    <location>
        <position position="399"/>
    </location>
</feature>
<keyword evidence="3" id="KW-1185">Reference proteome</keyword>
<sequence length="399" mass="44167">MAMKKLDSKCEEIYGPTSARGSEQTLELKLKKRTGDSKKISVCNDIYELYIYVRNLVTDFPRCVLGSSSKIPELVTLSSQRQIRPNIVIQPSLLDLSAKVTELSMDLRKMSSENEKIKNDLQSKIKRLECEVTTLKEKVGQLQGRTCTHNLANKANASVQAGVTSNDFENNSIISEPVNPQASNQLVLRPRCQQTIVTNTTQPCRMPNANSRIRKTSEVTKTLIGNCDSHSVPLSTPDITANIPQAVGVDSNANEKQDGDIAQTTSESHDRVVNDALRNVDAQLLNQDKNDHLSSDLPENDWSKVTSKRRKRHLTAPAVNTTVVETTPISYANVVSNSKPKLSTNARNQLINKANSTLKPARSLRGVSAVKHVTLYVENIAKDRCESDNDIILQIKDHA</sequence>
<name>A0A8S4PTH5_OWEFU</name>